<feature type="transmembrane region" description="Helical" evidence="1">
    <location>
        <begin position="48"/>
        <end position="67"/>
    </location>
</feature>
<keyword evidence="1" id="KW-0812">Transmembrane</keyword>
<dbReference type="STRING" id="1505087.AYJ54_06340"/>
<protein>
    <recommendedName>
        <fullName evidence="4">Phosphoenolpyruvate protein kinase</fullName>
    </recommendedName>
</protein>
<keyword evidence="3" id="KW-1185">Reference proteome</keyword>
<feature type="transmembrane region" description="Helical" evidence="1">
    <location>
        <begin position="21"/>
        <end position="42"/>
    </location>
</feature>
<dbReference type="AlphaFoldDB" id="A0A176YXI2"/>
<evidence type="ECO:0000256" key="1">
    <source>
        <dbReference type="SAM" id="Phobius"/>
    </source>
</evidence>
<keyword evidence="1" id="KW-1133">Transmembrane helix</keyword>
<accession>A0A176YXI2</accession>
<dbReference type="OrthoDB" id="282896at2"/>
<comment type="caution">
    <text evidence="2">The sequence shown here is derived from an EMBL/GenBank/DDBJ whole genome shotgun (WGS) entry which is preliminary data.</text>
</comment>
<sequence length="76" mass="8460">MSTLRLICRCAISDGVPRRSFFVALVVGTVLNLINQGDALLGETPINWLKIVLTYFVPYAVCTYGAVSFQLRKIRP</sequence>
<dbReference type="RefSeq" id="WP_063698922.1">
    <property type="nucleotide sequence ID" value="NZ_LUUB01000040.1"/>
</dbReference>
<dbReference type="Proteomes" id="UP000076959">
    <property type="component" value="Unassembled WGS sequence"/>
</dbReference>
<evidence type="ECO:0000313" key="3">
    <source>
        <dbReference type="Proteomes" id="UP000076959"/>
    </source>
</evidence>
<keyword evidence="1" id="KW-0472">Membrane</keyword>
<reference evidence="2 3" key="1">
    <citation type="submission" date="2016-03" db="EMBL/GenBank/DDBJ databases">
        <title>Draft Genome Sequence of the Strain BR 10245 (Bradyrhizobium sp.) isolated from nodules of Centrolobium paraense.</title>
        <authorList>
            <person name="Simoes-Araujo J.L.Sr."/>
            <person name="Barauna A.C."/>
            <person name="Silva K."/>
            <person name="Zilli J.E."/>
        </authorList>
    </citation>
    <scope>NUCLEOTIDE SEQUENCE [LARGE SCALE GENOMIC DNA]</scope>
    <source>
        <strain evidence="2 3">BR 10245</strain>
    </source>
</reference>
<dbReference type="InterPro" id="IPR047700">
    <property type="entry name" value="NrtS-like"/>
</dbReference>
<evidence type="ECO:0008006" key="4">
    <source>
        <dbReference type="Google" id="ProtNLM"/>
    </source>
</evidence>
<evidence type="ECO:0000313" key="2">
    <source>
        <dbReference type="EMBL" id="OAF12444.1"/>
    </source>
</evidence>
<name>A0A176YXI2_9BRAD</name>
<proteinExistence type="predicted"/>
<dbReference type="EMBL" id="LUUB01000040">
    <property type="protein sequence ID" value="OAF12444.1"/>
    <property type="molecule type" value="Genomic_DNA"/>
</dbReference>
<organism evidence="2 3">
    <name type="scientific">Bradyrhizobium centrolobii</name>
    <dbReference type="NCBI Taxonomy" id="1505087"/>
    <lineage>
        <taxon>Bacteria</taxon>
        <taxon>Pseudomonadati</taxon>
        <taxon>Pseudomonadota</taxon>
        <taxon>Alphaproteobacteria</taxon>
        <taxon>Hyphomicrobiales</taxon>
        <taxon>Nitrobacteraceae</taxon>
        <taxon>Bradyrhizobium</taxon>
    </lineage>
</organism>
<gene>
    <name evidence="2" type="ORF">AYJ54_06340</name>
</gene>
<dbReference type="NCBIfam" id="NF038050">
    <property type="entry name" value="NrtS"/>
    <property type="match status" value="1"/>
</dbReference>